<gene>
    <name evidence="2" type="ORF">SAMN04489712_105318</name>
</gene>
<organism evidence="2 3">
    <name type="scientific">Thermomonospora echinospora</name>
    <dbReference type="NCBI Taxonomy" id="1992"/>
    <lineage>
        <taxon>Bacteria</taxon>
        <taxon>Bacillati</taxon>
        <taxon>Actinomycetota</taxon>
        <taxon>Actinomycetes</taxon>
        <taxon>Streptosporangiales</taxon>
        <taxon>Thermomonosporaceae</taxon>
        <taxon>Thermomonospora</taxon>
    </lineage>
</organism>
<proteinExistence type="predicted"/>
<protein>
    <submittedName>
        <fullName evidence="2">Uncharacterized protein</fullName>
    </submittedName>
</protein>
<keyword evidence="3" id="KW-1185">Reference proteome</keyword>
<feature type="compositionally biased region" description="Basic and acidic residues" evidence="1">
    <location>
        <begin position="222"/>
        <end position="231"/>
    </location>
</feature>
<accession>A0A1H6ACC9</accession>
<sequence length="237" mass="25039">MGSLRCTDGSSLTVVPVAERDRGGTPYEVTLELRRDGRRFGVVGQRCGHLLAVVADRLAAARADGSPEALRWPDPDDRFPVPPAGRSYVVPPQAGHPRGTHTARCPCEGRGAGVPGQPPADPELFSFRYRDRVDLPSTGELRCSVRTSAVWLPGPADPGAPPSSLRGRWRVARRAIVEAWGDDGGGVRAVLTSAELAGFLSGLLAEAERRAGPGPGPAPVRIGRDVTDGPHSRRSGP</sequence>
<dbReference type="RefSeq" id="WP_200827239.1">
    <property type="nucleotide sequence ID" value="NZ_FNVO01000005.1"/>
</dbReference>
<evidence type="ECO:0000313" key="3">
    <source>
        <dbReference type="Proteomes" id="UP000236723"/>
    </source>
</evidence>
<dbReference type="EMBL" id="FNVO01000005">
    <property type="protein sequence ID" value="SEG45695.1"/>
    <property type="molecule type" value="Genomic_DNA"/>
</dbReference>
<evidence type="ECO:0000256" key="1">
    <source>
        <dbReference type="SAM" id="MobiDB-lite"/>
    </source>
</evidence>
<name>A0A1H6ACC9_9ACTN</name>
<feature type="region of interest" description="Disordered" evidence="1">
    <location>
        <begin position="208"/>
        <end position="237"/>
    </location>
</feature>
<dbReference type="AlphaFoldDB" id="A0A1H6ACC9"/>
<dbReference type="Proteomes" id="UP000236723">
    <property type="component" value="Unassembled WGS sequence"/>
</dbReference>
<evidence type="ECO:0000313" key="2">
    <source>
        <dbReference type="EMBL" id="SEG45695.1"/>
    </source>
</evidence>
<reference evidence="3" key="1">
    <citation type="submission" date="2016-10" db="EMBL/GenBank/DDBJ databases">
        <authorList>
            <person name="Varghese N."/>
            <person name="Submissions S."/>
        </authorList>
    </citation>
    <scope>NUCLEOTIDE SEQUENCE [LARGE SCALE GENOMIC DNA]</scope>
    <source>
        <strain evidence="3">DSM 43163</strain>
    </source>
</reference>